<dbReference type="InterPro" id="IPR000845">
    <property type="entry name" value="Nucleoside_phosphorylase_d"/>
</dbReference>
<dbReference type="AlphaFoldDB" id="F4GI17"/>
<protein>
    <recommendedName>
        <fullName evidence="2">adenosylhomocysteine nucleosidase</fullName>
        <ecNumber evidence="2">3.2.2.9</ecNumber>
    </recommendedName>
</protein>
<reference evidence="8" key="1">
    <citation type="submission" date="2011-04" db="EMBL/GenBank/DDBJ databases">
        <title>The complete genome of Spirochaeta coccoides DSM 17374.</title>
        <authorList>
            <person name="Lucas S."/>
            <person name="Copeland A."/>
            <person name="Lapidus A."/>
            <person name="Bruce D."/>
            <person name="Goodwin L."/>
            <person name="Pitluck S."/>
            <person name="Peters L."/>
            <person name="Kyrpides N."/>
            <person name="Mavromatis K."/>
            <person name="Pagani I."/>
            <person name="Ivanova N."/>
            <person name="Ovchinnikova G."/>
            <person name="Lu M."/>
            <person name="Detter J.C."/>
            <person name="Tapia R."/>
            <person name="Han C."/>
            <person name="Land M."/>
            <person name="Hauser L."/>
            <person name="Markowitz V."/>
            <person name="Cheng J.-F."/>
            <person name="Hugenholtz P."/>
            <person name="Woyke T."/>
            <person name="Wu D."/>
            <person name="Spring S."/>
            <person name="Schroeder M."/>
            <person name="Brambilla E."/>
            <person name="Klenk H.-P."/>
            <person name="Eisen J.A."/>
        </authorList>
    </citation>
    <scope>NUCLEOTIDE SEQUENCE [LARGE SCALE GENOMIC DNA]</scope>
    <source>
        <strain evidence="8">ATCC BAA-1237 / DSM 17374 / SPN1</strain>
    </source>
</reference>
<evidence type="ECO:0000256" key="1">
    <source>
        <dbReference type="ARBA" id="ARBA00004945"/>
    </source>
</evidence>
<dbReference type="STRING" id="760011.Spico_1411"/>
<dbReference type="PANTHER" id="PTHR46832:SF1">
    <property type="entry name" value="5'-METHYLTHIOADENOSINE_S-ADENOSYLHOMOCYSTEINE NUCLEOSIDASE"/>
    <property type="match status" value="1"/>
</dbReference>
<organism evidence="7 8">
    <name type="scientific">Parasphaerochaeta coccoides (strain ATCC BAA-1237 / DSM 17374 / SPN1)</name>
    <name type="common">Sphaerochaeta coccoides</name>
    <dbReference type="NCBI Taxonomy" id="760011"/>
    <lineage>
        <taxon>Bacteria</taxon>
        <taxon>Pseudomonadati</taxon>
        <taxon>Spirochaetota</taxon>
        <taxon>Spirochaetia</taxon>
        <taxon>Spirochaetales</taxon>
        <taxon>Sphaerochaetaceae</taxon>
        <taxon>Parasphaerochaeta</taxon>
    </lineage>
</organism>
<dbReference type="NCBIfam" id="NF004079">
    <property type="entry name" value="PRK05584.1"/>
    <property type="match status" value="1"/>
</dbReference>
<evidence type="ECO:0000259" key="6">
    <source>
        <dbReference type="Pfam" id="PF01048"/>
    </source>
</evidence>
<dbReference type="GO" id="GO:0009164">
    <property type="term" value="P:nucleoside catabolic process"/>
    <property type="evidence" value="ECO:0007669"/>
    <property type="project" value="InterPro"/>
</dbReference>
<dbReference type="NCBIfam" id="TIGR01704">
    <property type="entry name" value="MTA_SAH-Nsdase"/>
    <property type="match status" value="1"/>
</dbReference>
<reference evidence="7 8" key="2">
    <citation type="journal article" date="2012" name="Stand. Genomic Sci.">
        <title>Complete genome sequence of the termite hindgut bacterium Spirochaeta coccoides type strain (SPN1(T)), reclassification in the genus Sphaerochaeta as Sphaerochaeta coccoides comb. nov. and emendations of the family Spirochaetaceae and the genus Sphaerochaeta.</title>
        <authorList>
            <person name="Abt B."/>
            <person name="Han C."/>
            <person name="Scheuner C."/>
            <person name="Lu M."/>
            <person name="Lapidus A."/>
            <person name="Nolan M."/>
            <person name="Lucas S."/>
            <person name="Hammon N."/>
            <person name="Deshpande S."/>
            <person name="Cheng J.F."/>
            <person name="Tapia R."/>
            <person name="Goodwin L.A."/>
            <person name="Pitluck S."/>
            <person name="Liolios K."/>
            <person name="Pagani I."/>
            <person name="Ivanova N."/>
            <person name="Mavromatis K."/>
            <person name="Mikhailova N."/>
            <person name="Huntemann M."/>
            <person name="Pati A."/>
            <person name="Chen A."/>
            <person name="Palaniappan K."/>
            <person name="Land M."/>
            <person name="Hauser L."/>
            <person name="Brambilla E.M."/>
            <person name="Rohde M."/>
            <person name="Spring S."/>
            <person name="Gronow S."/>
            <person name="Goker M."/>
            <person name="Woyke T."/>
            <person name="Bristow J."/>
            <person name="Eisen J.A."/>
            <person name="Markowitz V."/>
            <person name="Hugenholtz P."/>
            <person name="Kyrpides N.C."/>
            <person name="Klenk H.P."/>
            <person name="Detter J.C."/>
        </authorList>
    </citation>
    <scope>NUCLEOTIDE SEQUENCE [LARGE SCALE GENOMIC DNA]</scope>
    <source>
        <strain evidence="8">ATCC BAA-1237 / DSM 17374 / SPN1</strain>
    </source>
</reference>
<evidence type="ECO:0000256" key="3">
    <source>
        <dbReference type="ARBA" id="ARBA00022605"/>
    </source>
</evidence>
<dbReference type="GO" id="GO:0019509">
    <property type="term" value="P:L-methionine salvage from methylthioadenosine"/>
    <property type="evidence" value="ECO:0007669"/>
    <property type="project" value="UniProtKB-UniPathway"/>
</dbReference>
<name>F4GI17_PARC1</name>
<keyword evidence="3" id="KW-0028">Amino-acid biosynthesis</keyword>
<keyword evidence="8" id="KW-1185">Reference proteome</keyword>
<comment type="pathway">
    <text evidence="1">Amino-acid biosynthesis; L-methionine biosynthesis via salvage pathway; S-methyl-5-thio-alpha-D-ribose 1-phosphate from S-methyl-5'-thioadenosine (hydrolase route): step 1/2.</text>
</comment>
<dbReference type="CDD" id="cd09008">
    <property type="entry name" value="MTAN"/>
    <property type="match status" value="1"/>
</dbReference>
<dbReference type="OrthoDB" id="9792278at2"/>
<evidence type="ECO:0000313" key="7">
    <source>
        <dbReference type="EMBL" id="AEC02615.1"/>
    </source>
</evidence>
<dbReference type="SUPFAM" id="SSF53167">
    <property type="entry name" value="Purine and uridine phosphorylases"/>
    <property type="match status" value="1"/>
</dbReference>
<evidence type="ECO:0000256" key="2">
    <source>
        <dbReference type="ARBA" id="ARBA00011974"/>
    </source>
</evidence>
<dbReference type="GO" id="GO:0019284">
    <property type="term" value="P:L-methionine salvage from S-adenosylmethionine"/>
    <property type="evidence" value="ECO:0007669"/>
    <property type="project" value="TreeGrafter"/>
</dbReference>
<dbReference type="eggNOG" id="COG0775">
    <property type="taxonomic scope" value="Bacteria"/>
</dbReference>
<dbReference type="RefSeq" id="WP_013740010.1">
    <property type="nucleotide sequence ID" value="NC_015436.1"/>
</dbReference>
<dbReference type="HOGENOM" id="CLU_031248_2_2_12"/>
<proteinExistence type="predicted"/>
<dbReference type="GO" id="GO:0005829">
    <property type="term" value="C:cytosol"/>
    <property type="evidence" value="ECO:0007669"/>
    <property type="project" value="TreeGrafter"/>
</dbReference>
<dbReference type="InterPro" id="IPR010049">
    <property type="entry name" value="MTA_SAH_Nsdase"/>
</dbReference>
<dbReference type="EC" id="3.2.2.9" evidence="2"/>
<evidence type="ECO:0000313" key="8">
    <source>
        <dbReference type="Proteomes" id="UP000007939"/>
    </source>
</evidence>
<dbReference type="GO" id="GO:0008782">
    <property type="term" value="F:adenosylhomocysteine nucleosidase activity"/>
    <property type="evidence" value="ECO:0007669"/>
    <property type="project" value="UniProtKB-EC"/>
</dbReference>
<evidence type="ECO:0000256" key="4">
    <source>
        <dbReference type="ARBA" id="ARBA00022801"/>
    </source>
</evidence>
<dbReference type="Gene3D" id="3.40.50.1580">
    <property type="entry name" value="Nucleoside phosphorylase domain"/>
    <property type="match status" value="1"/>
</dbReference>
<feature type="domain" description="Nucleoside phosphorylase" evidence="6">
    <location>
        <begin position="3"/>
        <end position="223"/>
    </location>
</feature>
<dbReference type="KEGG" id="scc:Spico_1411"/>
<dbReference type="GO" id="GO:0008930">
    <property type="term" value="F:methylthioadenosine nucleosidase activity"/>
    <property type="evidence" value="ECO:0007669"/>
    <property type="project" value="InterPro"/>
</dbReference>
<gene>
    <name evidence="7" type="ordered locus">Spico_1411</name>
</gene>
<dbReference type="Pfam" id="PF01048">
    <property type="entry name" value="PNP_UDP_1"/>
    <property type="match status" value="1"/>
</dbReference>
<keyword evidence="5" id="KW-0486">Methionine biosynthesis</keyword>
<sequence length="226" mass="24686">MEAVIIAAMFEEISPLRERLSPRPLMQRGVFRLEKASWETLDIMLVQCGIGKANAAAATSIALEKFSPQIILNMGSVGSLSPELEVGDISLIEEFTYHDADATVFGYALGQIPRMPATYATDITPFLNLPHEGYAVKPGVLVTGDMFSTDDRRIEAIRRNFPRATVLDMEGTAIAQTASHYGLGLISVKSVSDKAGKDADDSFRANLEKASRNCTDYVLKILETLL</sequence>
<dbReference type="Proteomes" id="UP000007939">
    <property type="component" value="Chromosome"/>
</dbReference>
<dbReference type="InterPro" id="IPR035994">
    <property type="entry name" value="Nucleoside_phosphorylase_sf"/>
</dbReference>
<dbReference type="PANTHER" id="PTHR46832">
    <property type="entry name" value="5'-METHYLTHIOADENOSINE/S-ADENOSYLHOMOCYSTEINE NUCLEOSIDASE"/>
    <property type="match status" value="1"/>
</dbReference>
<keyword evidence="4 7" id="KW-0378">Hydrolase</keyword>
<dbReference type="UniPathway" id="UPA00904">
    <property type="reaction ID" value="UER00871"/>
</dbReference>
<accession>F4GI17</accession>
<evidence type="ECO:0000256" key="5">
    <source>
        <dbReference type="ARBA" id="ARBA00023167"/>
    </source>
</evidence>
<keyword evidence="7" id="KW-0326">Glycosidase</keyword>
<dbReference type="EMBL" id="CP002659">
    <property type="protein sequence ID" value="AEC02615.1"/>
    <property type="molecule type" value="Genomic_DNA"/>
</dbReference>